<evidence type="ECO:0000313" key="4">
    <source>
        <dbReference type="Proteomes" id="UP000182654"/>
    </source>
</evidence>
<dbReference type="AlphaFoldDB" id="A0A1H0MTV5"/>
<dbReference type="Proteomes" id="UP000182654">
    <property type="component" value="Chromosome I"/>
</dbReference>
<keyword evidence="4" id="KW-1185">Reference proteome</keyword>
<evidence type="ECO:0000313" key="3">
    <source>
        <dbReference type="Proteomes" id="UP000181686"/>
    </source>
</evidence>
<name>A0A1H0MTV5_9PSED</name>
<evidence type="ECO:0000313" key="1">
    <source>
        <dbReference type="EMBL" id="OIN07147.1"/>
    </source>
</evidence>
<proteinExistence type="predicted"/>
<evidence type="ECO:0000313" key="2">
    <source>
        <dbReference type="EMBL" id="SDO83843.1"/>
    </source>
</evidence>
<dbReference type="EMBL" id="MDGK01000044">
    <property type="protein sequence ID" value="OIN07147.1"/>
    <property type="molecule type" value="Genomic_DNA"/>
</dbReference>
<dbReference type="RefSeq" id="WP_071490733.1">
    <property type="nucleotide sequence ID" value="NZ_LT629708.1"/>
</dbReference>
<accession>A0A1H0MTV5</accession>
<protein>
    <submittedName>
        <fullName evidence="1">Uncharacterized protein</fullName>
    </submittedName>
</protein>
<sequence>MTITMSVEIEEGISFDAISAVISKLAGGYTIEQEYLTGNFDCSNCYFAFRRVFPHDDVAAEGVEASWKVSVRGAFHAPIRSLSESSKDIQNFLVGLSIETELRFVLSFQYESVYAVRDEQGLRFVNSMVVEP</sequence>
<organism evidence="1 3">
    <name type="scientific">Pseudomonas extremorientalis</name>
    <dbReference type="NCBI Taxonomy" id="169669"/>
    <lineage>
        <taxon>Bacteria</taxon>
        <taxon>Pseudomonadati</taxon>
        <taxon>Pseudomonadota</taxon>
        <taxon>Gammaproteobacteria</taxon>
        <taxon>Pseudomonadales</taxon>
        <taxon>Pseudomonadaceae</taxon>
        <taxon>Pseudomonas</taxon>
    </lineage>
</organism>
<reference evidence="1 3" key="1">
    <citation type="submission" date="2016-08" db="EMBL/GenBank/DDBJ databases">
        <title>Draft genome sequence of the type strain of Pseudomonas extremorientalis LMG 19695T isolated from drinking water reservoir.</title>
        <authorList>
            <person name="Tambong J.T."/>
        </authorList>
    </citation>
    <scope>NUCLEOTIDE SEQUENCE [LARGE SCALE GENOMIC DNA]</scope>
    <source>
        <strain evidence="1 3">LMG 19695</strain>
    </source>
</reference>
<gene>
    <name evidence="1" type="ORF">BFN10_17480</name>
    <name evidence="2" type="ORF">SAMN04490184_1578</name>
</gene>
<dbReference type="EMBL" id="LT629708">
    <property type="protein sequence ID" value="SDO83843.1"/>
    <property type="molecule type" value="Genomic_DNA"/>
</dbReference>
<dbReference type="Proteomes" id="UP000181686">
    <property type="component" value="Unassembled WGS sequence"/>
</dbReference>
<reference evidence="2 4" key="2">
    <citation type="submission" date="2016-10" db="EMBL/GenBank/DDBJ databases">
        <authorList>
            <person name="Varghese N."/>
            <person name="Submissions S."/>
        </authorList>
    </citation>
    <scope>NUCLEOTIDE SEQUENCE [LARGE SCALE GENOMIC DNA]</scope>
    <source>
        <strain evidence="2 4">BS2774</strain>
    </source>
</reference>